<accession>A0A9D1QF84</accession>
<organism evidence="2 3">
    <name type="scientific">Candidatus Salinicoccus stercoripullorum</name>
    <dbReference type="NCBI Taxonomy" id="2838756"/>
    <lineage>
        <taxon>Bacteria</taxon>
        <taxon>Bacillati</taxon>
        <taxon>Bacillota</taxon>
        <taxon>Bacilli</taxon>
        <taxon>Bacillales</taxon>
        <taxon>Staphylococcaceae</taxon>
        <taxon>Salinicoccus</taxon>
    </lineage>
</organism>
<evidence type="ECO:0000259" key="1">
    <source>
        <dbReference type="Pfam" id="PF20251"/>
    </source>
</evidence>
<dbReference type="Pfam" id="PF20251">
    <property type="entry name" value="Big_14"/>
    <property type="match status" value="1"/>
</dbReference>
<proteinExistence type="predicted"/>
<sequence>MMLISGCGGQKDTVILSEPVPYQSLPAHAEGIFMALEEDIFYGTPEKMHVTLLNDSREVYHYGAYYQLEYKKDGMWHIVPYRENIFAKYPDFKNTGKLLEPNEGIEQNYLPEDLDLKLAPGNYRLVKTFIHSSDDYTVSVAVPFTIR</sequence>
<reference evidence="2" key="2">
    <citation type="submission" date="2021-04" db="EMBL/GenBank/DDBJ databases">
        <authorList>
            <person name="Gilroy R."/>
        </authorList>
    </citation>
    <scope>NUCLEOTIDE SEQUENCE</scope>
    <source>
        <strain evidence="2">ChiHjej13B12-752</strain>
    </source>
</reference>
<evidence type="ECO:0000313" key="2">
    <source>
        <dbReference type="EMBL" id="HIW12250.1"/>
    </source>
</evidence>
<gene>
    <name evidence="2" type="ORF">H9891_03725</name>
</gene>
<evidence type="ECO:0000313" key="3">
    <source>
        <dbReference type="Proteomes" id="UP000823989"/>
    </source>
</evidence>
<name>A0A9D1QF84_9STAP</name>
<dbReference type="EMBL" id="DXHR01000011">
    <property type="protein sequence ID" value="HIW12250.1"/>
    <property type="molecule type" value="Genomic_DNA"/>
</dbReference>
<reference evidence="2" key="1">
    <citation type="journal article" date="2021" name="PeerJ">
        <title>Extensive microbial diversity within the chicken gut microbiome revealed by metagenomics and culture.</title>
        <authorList>
            <person name="Gilroy R."/>
            <person name="Ravi A."/>
            <person name="Getino M."/>
            <person name="Pursley I."/>
            <person name="Horton D.L."/>
            <person name="Alikhan N.F."/>
            <person name="Baker D."/>
            <person name="Gharbi K."/>
            <person name="Hall N."/>
            <person name="Watson M."/>
            <person name="Adriaenssens E.M."/>
            <person name="Foster-Nyarko E."/>
            <person name="Jarju S."/>
            <person name="Secka A."/>
            <person name="Antonio M."/>
            <person name="Oren A."/>
            <person name="Chaudhuri R.R."/>
            <person name="La Ragione R."/>
            <person name="Hildebrand F."/>
            <person name="Pallen M.J."/>
        </authorList>
    </citation>
    <scope>NUCLEOTIDE SEQUENCE</scope>
    <source>
        <strain evidence="2">ChiHjej13B12-752</strain>
    </source>
</reference>
<feature type="domain" description="Bacterial Ig-like" evidence="1">
    <location>
        <begin position="30"/>
        <end position="138"/>
    </location>
</feature>
<comment type="caution">
    <text evidence="2">The sequence shown here is derived from an EMBL/GenBank/DDBJ whole genome shotgun (WGS) entry which is preliminary data.</text>
</comment>
<dbReference type="AlphaFoldDB" id="A0A9D1QF84"/>
<dbReference type="InterPro" id="IPR046878">
    <property type="entry name" value="Big_14"/>
</dbReference>
<dbReference type="Proteomes" id="UP000823989">
    <property type="component" value="Unassembled WGS sequence"/>
</dbReference>
<protein>
    <recommendedName>
        <fullName evidence="1">Bacterial Ig-like domain-containing protein</fullName>
    </recommendedName>
</protein>